<reference evidence="1" key="1">
    <citation type="submission" date="2014-11" db="EMBL/GenBank/DDBJ databases">
        <authorList>
            <person name="Amaro Gonzalez C."/>
        </authorList>
    </citation>
    <scope>NUCLEOTIDE SEQUENCE</scope>
</reference>
<dbReference type="AlphaFoldDB" id="A0A0E9U4Q3"/>
<name>A0A0E9U4Q3_ANGAN</name>
<evidence type="ECO:0000313" key="1">
    <source>
        <dbReference type="EMBL" id="JAH60884.1"/>
    </source>
</evidence>
<reference evidence="1" key="2">
    <citation type="journal article" date="2015" name="Fish Shellfish Immunol.">
        <title>Early steps in the European eel (Anguilla anguilla)-Vibrio vulnificus interaction in the gills: Role of the RtxA13 toxin.</title>
        <authorList>
            <person name="Callol A."/>
            <person name="Pajuelo D."/>
            <person name="Ebbesson L."/>
            <person name="Teles M."/>
            <person name="MacKenzie S."/>
            <person name="Amaro C."/>
        </authorList>
    </citation>
    <scope>NUCLEOTIDE SEQUENCE</scope>
</reference>
<protein>
    <submittedName>
        <fullName evidence="1">Uncharacterized protein</fullName>
    </submittedName>
</protein>
<dbReference type="EMBL" id="GBXM01047693">
    <property type="protein sequence ID" value="JAH60884.1"/>
    <property type="molecule type" value="Transcribed_RNA"/>
</dbReference>
<proteinExistence type="predicted"/>
<organism evidence="1">
    <name type="scientific">Anguilla anguilla</name>
    <name type="common">European freshwater eel</name>
    <name type="synonym">Muraena anguilla</name>
    <dbReference type="NCBI Taxonomy" id="7936"/>
    <lineage>
        <taxon>Eukaryota</taxon>
        <taxon>Metazoa</taxon>
        <taxon>Chordata</taxon>
        <taxon>Craniata</taxon>
        <taxon>Vertebrata</taxon>
        <taxon>Euteleostomi</taxon>
        <taxon>Actinopterygii</taxon>
        <taxon>Neopterygii</taxon>
        <taxon>Teleostei</taxon>
        <taxon>Anguilliformes</taxon>
        <taxon>Anguillidae</taxon>
        <taxon>Anguilla</taxon>
    </lineage>
</organism>
<sequence length="94" mass="10738">MIHSIIMWSQRPAVKRNLFRPGQADELKPESTGMVVRTLLIPSICLTSLLRLDHTNTYKNTIGHFPTLLTTFCRTNTTSLTRSVLWLGVRRSVK</sequence>
<accession>A0A0E9U4Q3</accession>